<evidence type="ECO:0000313" key="2">
    <source>
        <dbReference type="EMBL" id="GAA1912278.1"/>
    </source>
</evidence>
<name>A0ABN2P4I8_9ACTN</name>
<evidence type="ECO:0000313" key="3">
    <source>
        <dbReference type="Proteomes" id="UP001501303"/>
    </source>
</evidence>
<protein>
    <submittedName>
        <fullName evidence="2">DUF397 domain-containing protein</fullName>
    </submittedName>
</protein>
<dbReference type="EMBL" id="BAAAMJ010000020">
    <property type="protein sequence ID" value="GAA1912278.1"/>
    <property type="molecule type" value="Genomic_DNA"/>
</dbReference>
<sequence length="63" mass="6597">MTTDWIKSSHSAGNGACVEVRSPEAGALAVRDSKKPAGPRLGFPAAAWSRFVGAVDQGRLDRS</sequence>
<accession>A0ABN2P4I8</accession>
<gene>
    <name evidence="2" type="ORF">GCM10009716_22660</name>
</gene>
<comment type="caution">
    <text evidence="2">The sequence shown here is derived from an EMBL/GenBank/DDBJ whole genome shotgun (WGS) entry which is preliminary data.</text>
</comment>
<keyword evidence="3" id="KW-1185">Reference proteome</keyword>
<reference evidence="2 3" key="1">
    <citation type="journal article" date="2019" name="Int. J. Syst. Evol. Microbiol.">
        <title>The Global Catalogue of Microorganisms (GCM) 10K type strain sequencing project: providing services to taxonomists for standard genome sequencing and annotation.</title>
        <authorList>
            <consortium name="The Broad Institute Genomics Platform"/>
            <consortium name="The Broad Institute Genome Sequencing Center for Infectious Disease"/>
            <person name="Wu L."/>
            <person name="Ma J."/>
        </authorList>
    </citation>
    <scope>NUCLEOTIDE SEQUENCE [LARGE SCALE GENOMIC DNA]</scope>
    <source>
        <strain evidence="2 3">JCM 13581</strain>
    </source>
</reference>
<feature type="domain" description="DUF397" evidence="1">
    <location>
        <begin position="4"/>
        <end position="55"/>
    </location>
</feature>
<dbReference type="Proteomes" id="UP001501303">
    <property type="component" value="Unassembled WGS sequence"/>
</dbReference>
<proteinExistence type="predicted"/>
<dbReference type="Pfam" id="PF04149">
    <property type="entry name" value="DUF397"/>
    <property type="match status" value="1"/>
</dbReference>
<organism evidence="2 3">
    <name type="scientific">Streptomyces sodiiphilus</name>
    <dbReference type="NCBI Taxonomy" id="226217"/>
    <lineage>
        <taxon>Bacteria</taxon>
        <taxon>Bacillati</taxon>
        <taxon>Actinomycetota</taxon>
        <taxon>Actinomycetes</taxon>
        <taxon>Kitasatosporales</taxon>
        <taxon>Streptomycetaceae</taxon>
        <taxon>Streptomyces</taxon>
    </lineage>
</organism>
<dbReference type="InterPro" id="IPR007278">
    <property type="entry name" value="DUF397"/>
</dbReference>
<evidence type="ECO:0000259" key="1">
    <source>
        <dbReference type="Pfam" id="PF04149"/>
    </source>
</evidence>